<dbReference type="CDD" id="cd07377">
    <property type="entry name" value="WHTH_GntR"/>
    <property type="match status" value="1"/>
</dbReference>
<dbReference type="RefSeq" id="WP_193687014.1">
    <property type="nucleotide sequence ID" value="NZ_CP062941.1"/>
</dbReference>
<keyword evidence="2" id="KW-0238">DNA-binding</keyword>
<evidence type="ECO:0000313" key="5">
    <source>
        <dbReference type="EMBL" id="QOL49990.1"/>
    </source>
</evidence>
<evidence type="ECO:0000259" key="4">
    <source>
        <dbReference type="PROSITE" id="PS50949"/>
    </source>
</evidence>
<dbReference type="SMART" id="SM00345">
    <property type="entry name" value="HTH_GNTR"/>
    <property type="match status" value="1"/>
</dbReference>
<proteinExistence type="predicted"/>
<dbReference type="Gene3D" id="1.10.10.10">
    <property type="entry name" value="Winged helix-like DNA-binding domain superfamily/Winged helix DNA-binding domain"/>
    <property type="match status" value="1"/>
</dbReference>
<keyword evidence="6" id="KW-1185">Reference proteome</keyword>
<dbReference type="SUPFAM" id="SSF46785">
    <property type="entry name" value="Winged helix' DNA-binding domain"/>
    <property type="match status" value="1"/>
</dbReference>
<dbReference type="GO" id="GO:0003677">
    <property type="term" value="F:DNA binding"/>
    <property type="evidence" value="ECO:0007669"/>
    <property type="project" value="UniProtKB-KW"/>
</dbReference>
<dbReference type="InterPro" id="IPR036388">
    <property type="entry name" value="WH-like_DNA-bd_sf"/>
</dbReference>
<evidence type="ECO:0000256" key="2">
    <source>
        <dbReference type="ARBA" id="ARBA00023125"/>
    </source>
</evidence>
<dbReference type="GO" id="GO:0003700">
    <property type="term" value="F:DNA-binding transcription factor activity"/>
    <property type="evidence" value="ECO:0007669"/>
    <property type="project" value="InterPro"/>
</dbReference>
<gene>
    <name evidence="5" type="ORF">LPB04_01260</name>
</gene>
<dbReference type="PANTHER" id="PTHR38445:SF9">
    <property type="entry name" value="HTH-TYPE TRANSCRIPTIONAL REPRESSOR YTRA"/>
    <property type="match status" value="1"/>
</dbReference>
<keyword evidence="3" id="KW-0804">Transcription</keyword>
<dbReference type="KEGG" id="mlir:LPB04_01260"/>
<dbReference type="EMBL" id="CP062941">
    <property type="protein sequence ID" value="QOL49990.1"/>
    <property type="molecule type" value="Genomic_DNA"/>
</dbReference>
<dbReference type="InterPro" id="IPR036390">
    <property type="entry name" value="WH_DNA-bd_sf"/>
</dbReference>
<dbReference type="AlphaFoldDB" id="A0A7L9U572"/>
<evidence type="ECO:0000256" key="3">
    <source>
        <dbReference type="ARBA" id="ARBA00023163"/>
    </source>
</evidence>
<protein>
    <submittedName>
        <fullName evidence="5">GntR family transcriptional regulator</fullName>
    </submittedName>
</protein>
<organism evidence="5 6">
    <name type="scientific">Massilia litorea</name>
    <dbReference type="NCBI Taxonomy" id="2769491"/>
    <lineage>
        <taxon>Bacteria</taxon>
        <taxon>Pseudomonadati</taxon>
        <taxon>Pseudomonadota</taxon>
        <taxon>Betaproteobacteria</taxon>
        <taxon>Burkholderiales</taxon>
        <taxon>Oxalobacteraceae</taxon>
        <taxon>Telluria group</taxon>
        <taxon>Massilia</taxon>
    </lineage>
</organism>
<name>A0A7L9U572_9BURK</name>
<sequence length="132" mass="14518">MTTHSAQLFSITTGSSEPIYRQLVEQVRRLIAAGQMAPGDGMPSVREVAQALTLNPMTVSKAYGLLEMEGLLTRKRGMGMSIADRAGTRHSALERAELLRPILERAAMEARQLELDPDTVLSLFTHILKEQA</sequence>
<evidence type="ECO:0000313" key="6">
    <source>
        <dbReference type="Proteomes" id="UP000593875"/>
    </source>
</evidence>
<evidence type="ECO:0000256" key="1">
    <source>
        <dbReference type="ARBA" id="ARBA00023015"/>
    </source>
</evidence>
<dbReference type="PROSITE" id="PS50949">
    <property type="entry name" value="HTH_GNTR"/>
    <property type="match status" value="1"/>
</dbReference>
<feature type="domain" description="HTH gntR-type" evidence="4">
    <location>
        <begin position="17"/>
        <end position="85"/>
    </location>
</feature>
<dbReference type="Pfam" id="PF00392">
    <property type="entry name" value="GntR"/>
    <property type="match status" value="1"/>
</dbReference>
<reference evidence="5 6" key="1">
    <citation type="submission" date="2020-10" db="EMBL/GenBank/DDBJ databases">
        <title>Genome sequencing of Massilia sp. LPB0304.</title>
        <authorList>
            <person name="Kim J."/>
        </authorList>
    </citation>
    <scope>NUCLEOTIDE SEQUENCE [LARGE SCALE GENOMIC DNA]</scope>
    <source>
        <strain evidence="5 6">LPB0304</strain>
    </source>
</reference>
<keyword evidence="1" id="KW-0805">Transcription regulation</keyword>
<accession>A0A7L9U572</accession>
<dbReference type="Proteomes" id="UP000593875">
    <property type="component" value="Chromosome"/>
</dbReference>
<dbReference type="PANTHER" id="PTHR38445">
    <property type="entry name" value="HTH-TYPE TRANSCRIPTIONAL REPRESSOR YTRA"/>
    <property type="match status" value="1"/>
</dbReference>
<dbReference type="InterPro" id="IPR000524">
    <property type="entry name" value="Tscrpt_reg_HTH_GntR"/>
</dbReference>